<dbReference type="Gramene" id="KQL06166">
    <property type="protein sequence ID" value="KQL06166"/>
    <property type="gene ID" value="SETIT_005093mg"/>
</dbReference>
<dbReference type="InParanoid" id="K3XT37"/>
<reference evidence="1" key="2">
    <citation type="submission" date="2018-08" db="UniProtKB">
        <authorList>
            <consortium name="EnsemblPlants"/>
        </authorList>
    </citation>
    <scope>IDENTIFICATION</scope>
    <source>
        <strain evidence="1">Yugu1</strain>
    </source>
</reference>
<evidence type="ECO:0000313" key="2">
    <source>
        <dbReference type="Proteomes" id="UP000004995"/>
    </source>
</evidence>
<sequence>MASSFTPCSTMISSCRLVLISSSCLCKLEFVLCSSSFSRWKCEIWFCCCTRLEFASSRPSLVFCISEILSSCCASSVLRFIKEISSCSISDVAESLSFCSSAILLTRFLIEASDCCRSEIILFFSSCCANISAW</sequence>
<name>K3XT37_SETIT</name>
<reference evidence="2" key="1">
    <citation type="journal article" date="2012" name="Nat. Biotechnol.">
        <title>Reference genome sequence of the model plant Setaria.</title>
        <authorList>
            <person name="Bennetzen J.L."/>
            <person name="Schmutz J."/>
            <person name="Wang H."/>
            <person name="Percifield R."/>
            <person name="Hawkins J."/>
            <person name="Pontaroli A.C."/>
            <person name="Estep M."/>
            <person name="Feng L."/>
            <person name="Vaughn J.N."/>
            <person name="Grimwood J."/>
            <person name="Jenkins J."/>
            <person name="Barry K."/>
            <person name="Lindquist E."/>
            <person name="Hellsten U."/>
            <person name="Deshpande S."/>
            <person name="Wang X."/>
            <person name="Wu X."/>
            <person name="Mitros T."/>
            <person name="Triplett J."/>
            <person name="Yang X."/>
            <person name="Ye C.Y."/>
            <person name="Mauro-Herrera M."/>
            <person name="Wang L."/>
            <person name="Li P."/>
            <person name="Sharma M."/>
            <person name="Sharma R."/>
            <person name="Ronald P.C."/>
            <person name="Panaud O."/>
            <person name="Kellogg E.A."/>
            <person name="Brutnell T.P."/>
            <person name="Doust A.N."/>
            <person name="Tuskan G.A."/>
            <person name="Rokhsar D."/>
            <person name="Devos K.M."/>
        </authorList>
    </citation>
    <scope>NUCLEOTIDE SEQUENCE [LARGE SCALE GENOMIC DNA]</scope>
    <source>
        <strain evidence="2">cv. Yugu1</strain>
    </source>
</reference>
<protein>
    <submittedName>
        <fullName evidence="1">Uncharacterized protein</fullName>
    </submittedName>
</protein>
<dbReference type="Proteomes" id="UP000004995">
    <property type="component" value="Unassembled WGS sequence"/>
</dbReference>
<dbReference type="AlphaFoldDB" id="K3XT37"/>
<proteinExistence type="predicted"/>
<dbReference type="EnsemblPlants" id="KQL06166">
    <property type="protein sequence ID" value="KQL06166"/>
    <property type="gene ID" value="SETIT_005093mg"/>
</dbReference>
<evidence type="ECO:0000313" key="1">
    <source>
        <dbReference type="EnsemblPlants" id="KQL06166"/>
    </source>
</evidence>
<dbReference type="HOGENOM" id="CLU_1899822_0_0_1"/>
<organism evidence="1 2">
    <name type="scientific">Setaria italica</name>
    <name type="common">Foxtail millet</name>
    <name type="synonym">Panicum italicum</name>
    <dbReference type="NCBI Taxonomy" id="4555"/>
    <lineage>
        <taxon>Eukaryota</taxon>
        <taxon>Viridiplantae</taxon>
        <taxon>Streptophyta</taxon>
        <taxon>Embryophyta</taxon>
        <taxon>Tracheophyta</taxon>
        <taxon>Spermatophyta</taxon>
        <taxon>Magnoliopsida</taxon>
        <taxon>Liliopsida</taxon>
        <taxon>Poales</taxon>
        <taxon>Poaceae</taxon>
        <taxon>PACMAD clade</taxon>
        <taxon>Panicoideae</taxon>
        <taxon>Panicodae</taxon>
        <taxon>Paniceae</taxon>
        <taxon>Cenchrinae</taxon>
        <taxon>Setaria</taxon>
    </lineage>
</organism>
<accession>K3XT37</accession>
<dbReference type="EMBL" id="AGNK02003228">
    <property type="status" value="NOT_ANNOTATED_CDS"/>
    <property type="molecule type" value="Genomic_DNA"/>
</dbReference>
<keyword evidence="2" id="KW-1185">Reference proteome</keyword>